<evidence type="ECO:0000256" key="5">
    <source>
        <dbReference type="ARBA" id="ARBA00022970"/>
    </source>
</evidence>
<evidence type="ECO:0000256" key="2">
    <source>
        <dbReference type="ARBA" id="ARBA00022448"/>
    </source>
</evidence>
<gene>
    <name evidence="7" type="ORF">SAMN02982989_0985</name>
</gene>
<organism evidence="7 8">
    <name type="scientific">Xaviernesmea oryzae</name>
    <dbReference type="NCBI Taxonomy" id="464029"/>
    <lineage>
        <taxon>Bacteria</taxon>
        <taxon>Pseudomonadati</taxon>
        <taxon>Pseudomonadota</taxon>
        <taxon>Alphaproteobacteria</taxon>
        <taxon>Hyphomicrobiales</taxon>
        <taxon>Rhizobiaceae</taxon>
        <taxon>Rhizobium/Agrobacterium group</taxon>
        <taxon>Xaviernesmea</taxon>
    </lineage>
</organism>
<protein>
    <submittedName>
        <fullName evidence="7">Branched-chain amino acid transport system ATP-binding protein</fullName>
    </submittedName>
</protein>
<accession>A0A1X7FXQ3</accession>
<keyword evidence="5" id="KW-0029">Amino-acid transport</keyword>
<comment type="similarity">
    <text evidence="1">Belongs to the ABC transporter superfamily.</text>
</comment>
<feature type="domain" description="ABC transporter" evidence="6">
    <location>
        <begin position="17"/>
        <end position="250"/>
    </location>
</feature>
<dbReference type="STRING" id="464029.SAMN02982989_0985"/>
<dbReference type="PROSITE" id="PS50893">
    <property type="entry name" value="ABC_TRANSPORTER_2"/>
    <property type="match status" value="1"/>
</dbReference>
<keyword evidence="8" id="KW-1185">Reference proteome</keyword>
<dbReference type="PANTHER" id="PTHR43820:SF4">
    <property type="entry name" value="HIGH-AFFINITY BRANCHED-CHAIN AMINO ACID TRANSPORT ATP-BINDING PROTEIN LIVF"/>
    <property type="match status" value="1"/>
</dbReference>
<sequence length="250" mass="26950">MLAVTENSPTEVGDVMLKLSNVDSYYGKAQILFDLSLEVKERQVVAVIGANGAGKSTTLNVIIGRVKPASGSVTLDGRSIAGDSVQAIVKKGITCVPQRRRIFATMTVRENLEVGSYVRRHDKAGTRQVMEEVLDLFPVLAKKANSLGGVLSGGEQQMLAIGRGLMAQPRVLLLDEPSMGLSPKLTTEMFEDIRRIADTGRTVLIVEQNAYAALSVADHGYVLENGRVALSGEADDLIENDYVRQTYLGA</sequence>
<dbReference type="RefSeq" id="WP_234811267.1">
    <property type="nucleotide sequence ID" value="NZ_FXAF01000008.1"/>
</dbReference>
<dbReference type="InterPro" id="IPR017871">
    <property type="entry name" value="ABC_transporter-like_CS"/>
</dbReference>
<proteinExistence type="inferred from homology"/>
<reference evidence="8" key="1">
    <citation type="submission" date="2017-04" db="EMBL/GenBank/DDBJ databases">
        <authorList>
            <person name="Varghese N."/>
            <person name="Submissions S."/>
        </authorList>
    </citation>
    <scope>NUCLEOTIDE SEQUENCE [LARGE SCALE GENOMIC DNA]</scope>
    <source>
        <strain evidence="8">B4P</strain>
    </source>
</reference>
<keyword evidence="2" id="KW-0813">Transport</keyword>
<name>A0A1X7FXQ3_9HYPH</name>
<dbReference type="GO" id="GO:0015658">
    <property type="term" value="F:branched-chain amino acid transmembrane transporter activity"/>
    <property type="evidence" value="ECO:0007669"/>
    <property type="project" value="TreeGrafter"/>
</dbReference>
<keyword evidence="4 7" id="KW-0067">ATP-binding</keyword>
<evidence type="ECO:0000256" key="3">
    <source>
        <dbReference type="ARBA" id="ARBA00022741"/>
    </source>
</evidence>
<evidence type="ECO:0000313" key="7">
    <source>
        <dbReference type="EMBL" id="SMF59869.1"/>
    </source>
</evidence>
<dbReference type="AlphaFoldDB" id="A0A1X7FXQ3"/>
<dbReference type="InterPro" id="IPR003593">
    <property type="entry name" value="AAA+_ATPase"/>
</dbReference>
<evidence type="ECO:0000256" key="4">
    <source>
        <dbReference type="ARBA" id="ARBA00022840"/>
    </source>
</evidence>
<dbReference type="GO" id="GO:0016887">
    <property type="term" value="F:ATP hydrolysis activity"/>
    <property type="evidence" value="ECO:0007669"/>
    <property type="project" value="InterPro"/>
</dbReference>
<dbReference type="Gene3D" id="3.40.50.300">
    <property type="entry name" value="P-loop containing nucleotide triphosphate hydrolases"/>
    <property type="match status" value="1"/>
</dbReference>
<evidence type="ECO:0000313" key="8">
    <source>
        <dbReference type="Proteomes" id="UP000192903"/>
    </source>
</evidence>
<dbReference type="GO" id="GO:0005524">
    <property type="term" value="F:ATP binding"/>
    <property type="evidence" value="ECO:0007669"/>
    <property type="project" value="UniProtKB-KW"/>
</dbReference>
<evidence type="ECO:0000259" key="6">
    <source>
        <dbReference type="PROSITE" id="PS50893"/>
    </source>
</evidence>
<dbReference type="PROSITE" id="PS00211">
    <property type="entry name" value="ABC_TRANSPORTER_1"/>
    <property type="match status" value="1"/>
</dbReference>
<dbReference type="SUPFAM" id="SSF52540">
    <property type="entry name" value="P-loop containing nucleoside triphosphate hydrolases"/>
    <property type="match status" value="1"/>
</dbReference>
<keyword evidence="3" id="KW-0547">Nucleotide-binding</keyword>
<dbReference type="PANTHER" id="PTHR43820">
    <property type="entry name" value="HIGH-AFFINITY BRANCHED-CHAIN AMINO ACID TRANSPORT ATP-BINDING PROTEIN LIVF"/>
    <property type="match status" value="1"/>
</dbReference>
<dbReference type="InterPro" id="IPR027417">
    <property type="entry name" value="P-loop_NTPase"/>
</dbReference>
<dbReference type="InterPro" id="IPR003439">
    <property type="entry name" value="ABC_transporter-like_ATP-bd"/>
</dbReference>
<dbReference type="InterPro" id="IPR052156">
    <property type="entry name" value="BCAA_Transport_ATP-bd_LivF"/>
</dbReference>
<dbReference type="SMART" id="SM00382">
    <property type="entry name" value="AAA"/>
    <property type="match status" value="1"/>
</dbReference>
<dbReference type="Pfam" id="PF00005">
    <property type="entry name" value="ABC_tran"/>
    <property type="match status" value="1"/>
</dbReference>
<dbReference type="GO" id="GO:0015807">
    <property type="term" value="P:L-amino acid transport"/>
    <property type="evidence" value="ECO:0007669"/>
    <property type="project" value="TreeGrafter"/>
</dbReference>
<dbReference type="EMBL" id="FXAF01000008">
    <property type="protein sequence ID" value="SMF59869.1"/>
    <property type="molecule type" value="Genomic_DNA"/>
</dbReference>
<evidence type="ECO:0000256" key="1">
    <source>
        <dbReference type="ARBA" id="ARBA00005417"/>
    </source>
</evidence>
<dbReference type="CDD" id="cd03224">
    <property type="entry name" value="ABC_TM1139_LivF_branched"/>
    <property type="match status" value="1"/>
</dbReference>
<dbReference type="Proteomes" id="UP000192903">
    <property type="component" value="Unassembled WGS sequence"/>
</dbReference>